<dbReference type="SUPFAM" id="SSF47266">
    <property type="entry name" value="4-helical cytokines"/>
    <property type="match status" value="1"/>
</dbReference>
<proteinExistence type="predicted"/>
<dbReference type="GO" id="GO:0008083">
    <property type="term" value="F:growth factor activity"/>
    <property type="evidence" value="ECO:0007669"/>
    <property type="project" value="InterPro"/>
</dbReference>
<gene>
    <name evidence="2" type="ORF">Q7C36_012372</name>
</gene>
<accession>A0AA88MMB1</accession>
<dbReference type="GO" id="GO:0005615">
    <property type="term" value="C:extracellular space"/>
    <property type="evidence" value="ECO:0007669"/>
    <property type="project" value="TreeGrafter"/>
</dbReference>
<sequence>MSQMNLYISAHILHQTQVRSVCVLVLLYIPLCMMDIPGPCRHSITKEHLLQINHLINNQMTNGCSISYMFIEKRHLSSVCYVKAALPRVLDLLSTHFRYSQDSESALSVHSLQNLIHNIYSQHCVPPLNEELEETPVVFLKEFTDSPVQALQRVKEVLDVYLQLITQTATAVDWSCAVEYSYSYTTVDNTELLSTNSTDSMLVMLGHEQNSSDLSFYKLGFIVLAASGGIFLLITVSCLIHRKRFHRLPRRDMDLDTWSNVSHIAFCSTDFNRMDLII</sequence>
<keyword evidence="1" id="KW-1133">Transmembrane helix</keyword>
<evidence type="ECO:0000256" key="1">
    <source>
        <dbReference type="SAM" id="Phobius"/>
    </source>
</evidence>
<comment type="caution">
    <text evidence="2">The sequence shown here is derived from an EMBL/GenBank/DDBJ whole genome shotgun (WGS) entry which is preliminary data.</text>
</comment>
<evidence type="ECO:0008006" key="4">
    <source>
        <dbReference type="Google" id="ProtNLM"/>
    </source>
</evidence>
<evidence type="ECO:0000313" key="3">
    <source>
        <dbReference type="Proteomes" id="UP001187315"/>
    </source>
</evidence>
<organism evidence="2 3">
    <name type="scientific">Tachysurus vachellii</name>
    <name type="common">Darkbarbel catfish</name>
    <name type="synonym">Pelteobagrus vachellii</name>
    <dbReference type="NCBI Taxonomy" id="175792"/>
    <lineage>
        <taxon>Eukaryota</taxon>
        <taxon>Metazoa</taxon>
        <taxon>Chordata</taxon>
        <taxon>Craniata</taxon>
        <taxon>Vertebrata</taxon>
        <taxon>Euteleostomi</taxon>
        <taxon>Actinopterygii</taxon>
        <taxon>Neopterygii</taxon>
        <taxon>Teleostei</taxon>
        <taxon>Ostariophysi</taxon>
        <taxon>Siluriformes</taxon>
        <taxon>Bagridae</taxon>
        <taxon>Tachysurus</taxon>
    </lineage>
</organism>
<dbReference type="InterPro" id="IPR009079">
    <property type="entry name" value="4_helix_cytokine-like_core"/>
</dbReference>
<dbReference type="Proteomes" id="UP001187315">
    <property type="component" value="Unassembled WGS sequence"/>
</dbReference>
<dbReference type="AlphaFoldDB" id="A0AA88MMB1"/>
<dbReference type="PANTHER" id="PTHR10058">
    <property type="entry name" value="MACROPHAGE COLONY STIMULATING FACTOR"/>
    <property type="match status" value="1"/>
</dbReference>
<dbReference type="InterPro" id="IPR008001">
    <property type="entry name" value="MCSF-1"/>
</dbReference>
<name>A0AA88MMB1_TACVA</name>
<dbReference type="Gene3D" id="1.20.1250.10">
    <property type="match status" value="1"/>
</dbReference>
<reference evidence="2" key="1">
    <citation type="submission" date="2023-08" db="EMBL/GenBank/DDBJ databases">
        <title>Pelteobagrus vachellii genome.</title>
        <authorList>
            <person name="Liu H."/>
        </authorList>
    </citation>
    <scope>NUCLEOTIDE SEQUENCE</scope>
    <source>
        <strain evidence="2">PRFRI_2022a</strain>
        <tissue evidence="2">Muscle</tissue>
    </source>
</reference>
<keyword evidence="1" id="KW-0472">Membrane</keyword>
<dbReference type="GO" id="GO:0016020">
    <property type="term" value="C:membrane"/>
    <property type="evidence" value="ECO:0007669"/>
    <property type="project" value="InterPro"/>
</dbReference>
<feature type="transmembrane region" description="Helical" evidence="1">
    <location>
        <begin position="219"/>
        <end position="241"/>
    </location>
</feature>
<dbReference type="GO" id="GO:0005125">
    <property type="term" value="F:cytokine activity"/>
    <property type="evidence" value="ECO:0007669"/>
    <property type="project" value="InterPro"/>
</dbReference>
<protein>
    <recommendedName>
        <fullName evidence="4">Colony stimulating factor 1b (macrophage)</fullName>
    </recommendedName>
</protein>
<evidence type="ECO:0000313" key="2">
    <source>
        <dbReference type="EMBL" id="KAK2840793.1"/>
    </source>
</evidence>
<dbReference type="Pfam" id="PF05337">
    <property type="entry name" value="CSF-1"/>
    <property type="match status" value="1"/>
</dbReference>
<dbReference type="FunFam" id="1.20.1250.10:FF:000056">
    <property type="entry name" value="Colony-stimulating factor 1b (macrophage)"/>
    <property type="match status" value="1"/>
</dbReference>
<dbReference type="PANTHER" id="PTHR10058:SF0">
    <property type="entry name" value="MACROPHAGE COLONY-STIMULATING FACTOR 1"/>
    <property type="match status" value="1"/>
</dbReference>
<keyword evidence="3" id="KW-1185">Reference proteome</keyword>
<dbReference type="EMBL" id="JAVHJS010000012">
    <property type="protein sequence ID" value="KAK2840793.1"/>
    <property type="molecule type" value="Genomic_DNA"/>
</dbReference>
<keyword evidence="1" id="KW-0812">Transmembrane</keyword>